<dbReference type="Pfam" id="PF05651">
    <property type="entry name" value="Diacid_rec"/>
    <property type="match status" value="1"/>
</dbReference>
<dbReference type="EMBL" id="CP003350">
    <property type="protein sequence ID" value="AFC86922.1"/>
    <property type="molecule type" value="Genomic_DNA"/>
</dbReference>
<dbReference type="Proteomes" id="UP000005234">
    <property type="component" value="Chromosome"/>
</dbReference>
<evidence type="ECO:0000313" key="6">
    <source>
        <dbReference type="Proteomes" id="UP000005234"/>
    </source>
</evidence>
<keyword evidence="6" id="KW-1185">Reference proteome</keyword>
<name>H8L712_FRAAD</name>
<dbReference type="eggNOG" id="COG3835">
    <property type="taxonomic scope" value="Bacteria"/>
</dbReference>
<evidence type="ECO:0000259" key="3">
    <source>
        <dbReference type="Pfam" id="PF13556"/>
    </source>
</evidence>
<sequence length="407" mass="45393">MAQQNVARTAQRGSELKRVPRLLALDPDLAQQIVSRTMTIIGCNVNVMNAEGIIIASGQSDRIGVIHEGALLVLAQSRVVDIDEATACRLQGVQPGVNLPLHNQGQLVGVIGLTGQPAEMHRFGELVGMAAEMLIEQTRLSRLLLRDIRFKEDLVLELIRAEVLDQRLLDWARALEIDPLQPRVVAVIEVDSGELALDEAFQERERLRSMLLVPERHNLLAVVSPTELVVLKAVQEREGGWDLASHRDRVWQLLERVKTQSRLNIRIALGHYFPGQGGLARSYRTATASLRVGKQRQAEAPAYFYQDMVLPVLLEGLHDSWQAAELMRPVMALRAGDAKGHLQQTLMAWVACDMQPLRTAQRLGIHRNTLEYRMGRISALTGLDLNLGDDRLLLYAAVQLDSTRDAR</sequence>
<dbReference type="PANTHER" id="PTHR33744:SF15">
    <property type="entry name" value="CARBOHYDRATE DIACID REGULATOR"/>
    <property type="match status" value="1"/>
</dbReference>
<evidence type="ECO:0000259" key="2">
    <source>
        <dbReference type="Pfam" id="PF05651"/>
    </source>
</evidence>
<dbReference type="Pfam" id="PF17853">
    <property type="entry name" value="GGDEF_2"/>
    <property type="match status" value="1"/>
</dbReference>
<dbReference type="Pfam" id="PF13556">
    <property type="entry name" value="HTH_30"/>
    <property type="match status" value="1"/>
</dbReference>
<dbReference type="HOGENOM" id="CLU_043769_1_0_6"/>
<organism evidence="5 6">
    <name type="scientific">Frateuria aurantia (strain ATCC 33424 / DSM 6220 / KCTC 2777 / LMG 1558 / NBRC 3245 / NCIMB 13370)</name>
    <name type="common">Acetobacter aurantius</name>
    <dbReference type="NCBI Taxonomy" id="767434"/>
    <lineage>
        <taxon>Bacteria</taxon>
        <taxon>Pseudomonadati</taxon>
        <taxon>Pseudomonadota</taxon>
        <taxon>Gammaproteobacteria</taxon>
        <taxon>Lysobacterales</taxon>
        <taxon>Rhodanobacteraceae</taxon>
        <taxon>Frateuria</taxon>
    </lineage>
</organism>
<protein>
    <submittedName>
        <fullName evidence="5">Sugar diacid utilization regulator</fullName>
    </submittedName>
</protein>
<comment type="similarity">
    <text evidence="1">Belongs to the CdaR family.</text>
</comment>
<dbReference type="InterPro" id="IPR051448">
    <property type="entry name" value="CdaR-like_regulators"/>
</dbReference>
<dbReference type="InterPro" id="IPR041522">
    <property type="entry name" value="CdaR_GGDEF"/>
</dbReference>
<gene>
    <name evidence="5" type="ordered locus">Fraau_2577</name>
</gene>
<dbReference type="STRING" id="767434.Fraau_2577"/>
<dbReference type="InterPro" id="IPR025736">
    <property type="entry name" value="PucR_C-HTH_dom"/>
</dbReference>
<dbReference type="AlphaFoldDB" id="H8L712"/>
<dbReference type="InterPro" id="IPR042070">
    <property type="entry name" value="PucR_C-HTH_sf"/>
</dbReference>
<feature type="domain" description="PucR C-terminal helix-turn-helix" evidence="3">
    <location>
        <begin position="343"/>
        <end position="399"/>
    </location>
</feature>
<evidence type="ECO:0000313" key="5">
    <source>
        <dbReference type="EMBL" id="AFC86922.1"/>
    </source>
</evidence>
<dbReference type="Gene3D" id="1.10.10.2840">
    <property type="entry name" value="PucR C-terminal helix-turn-helix domain"/>
    <property type="match status" value="1"/>
</dbReference>
<evidence type="ECO:0000259" key="4">
    <source>
        <dbReference type="Pfam" id="PF17853"/>
    </source>
</evidence>
<dbReference type="InterPro" id="IPR008599">
    <property type="entry name" value="Diacid_rec"/>
</dbReference>
<dbReference type="OrthoDB" id="9792148at2"/>
<reference evidence="5" key="1">
    <citation type="submission" date="2012-02" db="EMBL/GenBank/DDBJ databases">
        <title>The complete genome of Frateuria aurantia DSM 6220.</title>
        <authorList>
            <consortium name="US DOE Joint Genome Institute (JGI-PGF)"/>
            <person name="Lucas S."/>
            <person name="Copeland A."/>
            <person name="Lapidus A."/>
            <person name="Glavina del Rio T."/>
            <person name="Dalin E."/>
            <person name="Tice H."/>
            <person name="Bruce D."/>
            <person name="Goodwin L."/>
            <person name="Pitluck S."/>
            <person name="Peters L."/>
            <person name="Ovchinnikova G."/>
            <person name="Teshima H."/>
            <person name="Kyrpides N."/>
            <person name="Mavromatis K."/>
            <person name="Ivanova N."/>
            <person name="Brettin T."/>
            <person name="Detter J.C."/>
            <person name="Han C."/>
            <person name="Larimer F."/>
            <person name="Land M."/>
            <person name="Hauser L."/>
            <person name="Markowitz V."/>
            <person name="Cheng J.-F."/>
            <person name="Hugenholtz P."/>
            <person name="Woyke T."/>
            <person name="Wu D."/>
            <person name="Brambilla E."/>
            <person name="Klenk H.-P."/>
            <person name="Eisen J.A."/>
        </authorList>
    </citation>
    <scope>NUCLEOTIDE SEQUENCE</scope>
    <source>
        <strain evidence="5">DSM 6220</strain>
    </source>
</reference>
<dbReference type="KEGG" id="fau:Fraau_2577"/>
<feature type="domain" description="Putative sugar diacid recognition" evidence="2">
    <location>
        <begin position="25"/>
        <end position="158"/>
    </location>
</feature>
<accession>H8L712</accession>
<evidence type="ECO:0000256" key="1">
    <source>
        <dbReference type="ARBA" id="ARBA00006754"/>
    </source>
</evidence>
<proteinExistence type="inferred from homology"/>
<dbReference type="PANTHER" id="PTHR33744">
    <property type="entry name" value="CARBOHYDRATE DIACID REGULATOR"/>
    <property type="match status" value="1"/>
</dbReference>
<feature type="domain" description="CdaR GGDEF-like" evidence="4">
    <location>
        <begin position="165"/>
        <end position="292"/>
    </location>
</feature>